<comment type="caution">
    <text evidence="9">The sequence shown here is derived from an EMBL/GenBank/DDBJ whole genome shotgun (WGS) entry which is preliminary data.</text>
</comment>
<dbReference type="EMBL" id="BBJS01000042">
    <property type="protein sequence ID" value="GAN14494.1"/>
    <property type="molecule type" value="Genomic_DNA"/>
</dbReference>
<dbReference type="Pfam" id="PF01035">
    <property type="entry name" value="DNA_binding_1"/>
    <property type="match status" value="1"/>
</dbReference>
<feature type="active site" description="Nucleophile; methyl group acceptor" evidence="6">
    <location>
        <position position="129"/>
    </location>
</feature>
<dbReference type="SUPFAM" id="SSF46767">
    <property type="entry name" value="Methylated DNA-protein cysteine methyltransferase, C-terminal domain"/>
    <property type="match status" value="1"/>
</dbReference>
<dbReference type="EC" id="2.1.1.63" evidence="6"/>
<protein>
    <recommendedName>
        <fullName evidence="6">Methylated-DNA--protein-cysteine methyltransferase</fullName>
        <ecNumber evidence="6">2.1.1.63</ecNumber>
    </recommendedName>
    <alternativeName>
        <fullName evidence="6">6-O-methylguanine-DNA methyltransferase</fullName>
        <shortName evidence="6">MGMT</shortName>
    </alternativeName>
    <alternativeName>
        <fullName evidence="6">O-6-methylguanine-DNA-alkyltransferase</fullName>
    </alternativeName>
</protein>
<keyword evidence="3 6" id="KW-0808">Transferase</keyword>
<dbReference type="Gene3D" id="1.10.10.10">
    <property type="entry name" value="Winged helix-like DNA-binding domain superfamily/Winged helix DNA-binding domain"/>
    <property type="match status" value="1"/>
</dbReference>
<evidence type="ECO:0000313" key="9">
    <source>
        <dbReference type="EMBL" id="GAN14494.1"/>
    </source>
</evidence>
<evidence type="ECO:0000313" key="10">
    <source>
        <dbReference type="Proteomes" id="UP000032025"/>
    </source>
</evidence>
<reference evidence="9 10" key="1">
    <citation type="submission" date="2014-08" db="EMBL/GenBank/DDBJ databases">
        <title>Whole genome shotgun sequence of Sphingomonas paucimobilis NBRC 13935.</title>
        <authorList>
            <person name="Hosoyama A."/>
            <person name="Hashimoto M."/>
            <person name="Hosoyama Y."/>
            <person name="Noguchi M."/>
            <person name="Uohara A."/>
            <person name="Ohji S."/>
            <person name="Katano-Makiyama Y."/>
            <person name="Ichikawa N."/>
            <person name="Kimura A."/>
            <person name="Yamazoe A."/>
            <person name="Fujita N."/>
        </authorList>
    </citation>
    <scope>NUCLEOTIDE SEQUENCE [LARGE SCALE GENOMIC DNA]</scope>
    <source>
        <strain evidence="9 10">NBRC 13935</strain>
    </source>
</reference>
<evidence type="ECO:0000256" key="3">
    <source>
        <dbReference type="ARBA" id="ARBA00022679"/>
    </source>
</evidence>
<dbReference type="GO" id="GO:0003908">
    <property type="term" value="F:methylated-DNA-[protein]-cysteine S-methyltransferase activity"/>
    <property type="evidence" value="ECO:0007669"/>
    <property type="project" value="UniProtKB-UniRule"/>
</dbReference>
<dbReference type="InterPro" id="IPR008332">
    <property type="entry name" value="MethylG_MeTrfase_N"/>
</dbReference>
<dbReference type="RefSeq" id="WP_037568974.1">
    <property type="nucleotide sequence ID" value="NZ_BBJS01000042.1"/>
</dbReference>
<dbReference type="GeneID" id="78527778"/>
<dbReference type="FunFam" id="1.10.10.10:FF:000337">
    <property type="entry name" value="Methylated-DNA--protein-cysteine methyltransferase"/>
    <property type="match status" value="1"/>
</dbReference>
<evidence type="ECO:0000256" key="5">
    <source>
        <dbReference type="ARBA" id="ARBA00023204"/>
    </source>
</evidence>
<dbReference type="Pfam" id="PF02870">
    <property type="entry name" value="Methyltransf_1N"/>
    <property type="match status" value="1"/>
</dbReference>
<evidence type="ECO:0000259" key="7">
    <source>
        <dbReference type="Pfam" id="PF01035"/>
    </source>
</evidence>
<dbReference type="NCBIfam" id="TIGR00589">
    <property type="entry name" value="ogt"/>
    <property type="match status" value="1"/>
</dbReference>
<name>A0A0C9N4I8_SPHPI</name>
<dbReference type="AlphaFoldDB" id="A0A0C9N4I8"/>
<evidence type="ECO:0000256" key="6">
    <source>
        <dbReference type="HAMAP-Rule" id="MF_00772"/>
    </source>
</evidence>
<dbReference type="Gene3D" id="3.30.160.70">
    <property type="entry name" value="Methylated DNA-protein cysteine methyltransferase domain"/>
    <property type="match status" value="1"/>
</dbReference>
<keyword evidence="10" id="KW-1185">Reference proteome</keyword>
<dbReference type="InterPro" id="IPR036631">
    <property type="entry name" value="MGMT_N_sf"/>
</dbReference>
<evidence type="ECO:0000256" key="1">
    <source>
        <dbReference type="ARBA" id="ARBA00022490"/>
    </source>
</evidence>
<dbReference type="InterPro" id="IPR014048">
    <property type="entry name" value="MethylDNA_cys_MeTrfase_DNA-bd"/>
</dbReference>
<dbReference type="CDD" id="cd06445">
    <property type="entry name" value="ATase"/>
    <property type="match status" value="1"/>
</dbReference>
<dbReference type="HAMAP" id="MF_00772">
    <property type="entry name" value="OGT"/>
    <property type="match status" value="1"/>
</dbReference>
<dbReference type="SUPFAM" id="SSF53155">
    <property type="entry name" value="Methylated DNA-protein cysteine methyltransferase domain"/>
    <property type="match status" value="1"/>
</dbReference>
<dbReference type="GO" id="GO:0005737">
    <property type="term" value="C:cytoplasm"/>
    <property type="evidence" value="ECO:0007669"/>
    <property type="project" value="UniProtKB-SubCell"/>
</dbReference>
<organism evidence="9 10">
    <name type="scientific">Sphingomonas paucimobilis NBRC 13935</name>
    <dbReference type="NCBI Taxonomy" id="1219050"/>
    <lineage>
        <taxon>Bacteria</taxon>
        <taxon>Pseudomonadati</taxon>
        <taxon>Pseudomonadota</taxon>
        <taxon>Alphaproteobacteria</taxon>
        <taxon>Sphingomonadales</taxon>
        <taxon>Sphingomonadaceae</taxon>
        <taxon>Sphingomonas</taxon>
    </lineage>
</organism>
<feature type="domain" description="Methylated-DNA-[protein]-cysteine S-methyltransferase DNA binding" evidence="7">
    <location>
        <begin position="78"/>
        <end position="157"/>
    </location>
</feature>
<comment type="catalytic activity">
    <reaction evidence="6">
        <text>a 6-O-methyl-2'-deoxyguanosine in DNA + L-cysteinyl-[protein] = S-methyl-L-cysteinyl-[protein] + a 2'-deoxyguanosine in DNA</text>
        <dbReference type="Rhea" id="RHEA:24000"/>
        <dbReference type="Rhea" id="RHEA-COMP:10131"/>
        <dbReference type="Rhea" id="RHEA-COMP:10132"/>
        <dbReference type="Rhea" id="RHEA-COMP:11367"/>
        <dbReference type="Rhea" id="RHEA-COMP:11368"/>
        <dbReference type="ChEBI" id="CHEBI:29950"/>
        <dbReference type="ChEBI" id="CHEBI:82612"/>
        <dbReference type="ChEBI" id="CHEBI:85445"/>
        <dbReference type="ChEBI" id="CHEBI:85448"/>
        <dbReference type="EC" id="2.1.1.63"/>
    </reaction>
</comment>
<comment type="miscellaneous">
    <text evidence="6">This enzyme catalyzes only one turnover and therefore is not strictly catalytic. According to one definition, an enzyme is a biocatalyst that acts repeatedly and over many reaction cycles.</text>
</comment>
<proteinExistence type="inferred from homology"/>
<dbReference type="InterPro" id="IPR036388">
    <property type="entry name" value="WH-like_DNA-bd_sf"/>
</dbReference>
<comment type="similarity">
    <text evidence="6">Belongs to the MGMT family.</text>
</comment>
<feature type="domain" description="Methylguanine DNA methyltransferase ribonuclease-like" evidence="8">
    <location>
        <begin position="6"/>
        <end position="74"/>
    </location>
</feature>
<dbReference type="InterPro" id="IPR023546">
    <property type="entry name" value="MGMT"/>
</dbReference>
<comment type="catalytic activity">
    <reaction evidence="6">
        <text>a 4-O-methyl-thymidine in DNA + L-cysteinyl-[protein] = a thymidine in DNA + S-methyl-L-cysteinyl-[protein]</text>
        <dbReference type="Rhea" id="RHEA:53428"/>
        <dbReference type="Rhea" id="RHEA-COMP:10131"/>
        <dbReference type="Rhea" id="RHEA-COMP:10132"/>
        <dbReference type="Rhea" id="RHEA-COMP:13555"/>
        <dbReference type="Rhea" id="RHEA-COMP:13556"/>
        <dbReference type="ChEBI" id="CHEBI:29950"/>
        <dbReference type="ChEBI" id="CHEBI:82612"/>
        <dbReference type="ChEBI" id="CHEBI:137386"/>
        <dbReference type="ChEBI" id="CHEBI:137387"/>
        <dbReference type="EC" id="2.1.1.63"/>
    </reaction>
</comment>
<comment type="subcellular location">
    <subcellularLocation>
        <location evidence="6">Cytoplasm</location>
    </subcellularLocation>
</comment>
<evidence type="ECO:0000256" key="2">
    <source>
        <dbReference type="ARBA" id="ARBA00022603"/>
    </source>
</evidence>
<dbReference type="PANTHER" id="PTHR10815">
    <property type="entry name" value="METHYLATED-DNA--PROTEIN-CYSTEINE METHYLTRANSFERASE"/>
    <property type="match status" value="1"/>
</dbReference>
<accession>A0A0C9N4I8</accession>
<comment type="function">
    <text evidence="6">Involved in the cellular defense against the biological effects of O6-methylguanine (O6-MeG) and O4-methylthymine (O4-MeT) in DNA. Repairs the methylated nucleobase in DNA by stoichiometrically transferring the methyl group to a cysteine residue in the enzyme. This is a suicide reaction: the enzyme is irreversibly inactivated.</text>
</comment>
<dbReference type="PANTHER" id="PTHR10815:SF5">
    <property type="entry name" value="METHYLATED-DNA--PROTEIN-CYSTEINE METHYLTRANSFERASE"/>
    <property type="match status" value="1"/>
</dbReference>
<dbReference type="InterPro" id="IPR036217">
    <property type="entry name" value="MethylDNA_cys_MeTrfase_DNAb"/>
</dbReference>
<gene>
    <name evidence="9" type="primary">ogt</name>
    <name evidence="9" type="ORF">SP6_42_00520</name>
</gene>
<keyword evidence="4 6" id="KW-0227">DNA damage</keyword>
<keyword evidence="1 6" id="KW-0963">Cytoplasm</keyword>
<evidence type="ECO:0000259" key="8">
    <source>
        <dbReference type="Pfam" id="PF02870"/>
    </source>
</evidence>
<dbReference type="GO" id="GO:0006307">
    <property type="term" value="P:DNA alkylation repair"/>
    <property type="evidence" value="ECO:0007669"/>
    <property type="project" value="UniProtKB-UniRule"/>
</dbReference>
<keyword evidence="5 6" id="KW-0234">DNA repair</keyword>
<dbReference type="Proteomes" id="UP000032025">
    <property type="component" value="Unassembled WGS sequence"/>
</dbReference>
<keyword evidence="2 6" id="KW-0489">Methyltransferase</keyword>
<sequence>MLSECTMASPVGELTLVASTQGLRAILWAEEREGRVRLPERQGDPAHILLVAAMRQLSEYFAGDRRVFDLPLDPEGTAFQKAVWTGLNAIPYGETRSYAALAAAIGRPGASRAVGAANGRNPLSIVTPCHRVIGANGTLTGFAGGLAVKQWLLAHERGERQLALA</sequence>
<dbReference type="GO" id="GO:0032259">
    <property type="term" value="P:methylation"/>
    <property type="evidence" value="ECO:0007669"/>
    <property type="project" value="UniProtKB-KW"/>
</dbReference>
<evidence type="ECO:0000256" key="4">
    <source>
        <dbReference type="ARBA" id="ARBA00022763"/>
    </source>
</evidence>